<accession>A0A0H3D972</accession>
<feature type="transmembrane region" description="Helical" evidence="1">
    <location>
        <begin position="77"/>
        <end position="98"/>
    </location>
</feature>
<dbReference type="InterPro" id="IPR013901">
    <property type="entry name" value="Anthrone_oxy"/>
</dbReference>
<dbReference type="RefSeq" id="WP_013227251.1">
    <property type="nucleotide sequence ID" value="NC_014318.1"/>
</dbReference>
<feature type="transmembrane region" description="Helical" evidence="1">
    <location>
        <begin position="6"/>
        <end position="32"/>
    </location>
</feature>
<evidence type="ECO:0008006" key="4">
    <source>
        <dbReference type="Google" id="ProtNLM"/>
    </source>
</evidence>
<proteinExistence type="predicted"/>
<keyword evidence="1" id="KW-1133">Transmembrane helix</keyword>
<evidence type="ECO:0000313" key="3">
    <source>
        <dbReference type="Proteomes" id="UP000000328"/>
    </source>
</evidence>
<gene>
    <name evidence="2" type="ordered locus">AMED_5431</name>
</gene>
<reference evidence="2 3" key="1">
    <citation type="journal article" date="2010" name="Cell Res.">
        <title>Complete genome sequence of the rifamycin SV-producing Amycolatopsis mediterranei U32 revealed its genetic characteristics in phylogeny and metabolism.</title>
        <authorList>
            <person name="Zhao W."/>
            <person name="Zhong Y."/>
            <person name="Yuan H."/>
            <person name="Wang J."/>
            <person name="Zheng H."/>
            <person name="Wang Y."/>
            <person name="Cen X."/>
            <person name="Xu F."/>
            <person name="Bai J."/>
            <person name="Han X."/>
            <person name="Lu G."/>
            <person name="Zhu Y."/>
            <person name="Shao Z."/>
            <person name="Yan H."/>
            <person name="Li C."/>
            <person name="Peng N."/>
            <person name="Zhang Z."/>
            <person name="Zhang Y."/>
            <person name="Lin W."/>
            <person name="Fan Y."/>
            <person name="Qin Z."/>
            <person name="Hu Y."/>
            <person name="Zhu B."/>
            <person name="Wang S."/>
            <person name="Ding X."/>
            <person name="Zhao G.P."/>
        </authorList>
    </citation>
    <scope>NUCLEOTIDE SEQUENCE [LARGE SCALE GENOMIC DNA]</scope>
    <source>
        <strain evidence="3">U-32</strain>
    </source>
</reference>
<organism evidence="2 3">
    <name type="scientific">Amycolatopsis mediterranei (strain U-32)</name>
    <dbReference type="NCBI Taxonomy" id="749927"/>
    <lineage>
        <taxon>Bacteria</taxon>
        <taxon>Bacillati</taxon>
        <taxon>Actinomycetota</taxon>
        <taxon>Actinomycetes</taxon>
        <taxon>Pseudonocardiales</taxon>
        <taxon>Pseudonocardiaceae</taxon>
        <taxon>Amycolatopsis</taxon>
    </lineage>
</organism>
<evidence type="ECO:0000256" key="1">
    <source>
        <dbReference type="SAM" id="Phobius"/>
    </source>
</evidence>
<feature type="transmembrane region" description="Helical" evidence="1">
    <location>
        <begin position="53"/>
        <end position="71"/>
    </location>
</feature>
<dbReference type="PATRIC" id="fig|749927.5.peg.5629"/>
<keyword evidence="1" id="KW-0472">Membrane</keyword>
<dbReference type="Pfam" id="PF08592">
    <property type="entry name" value="Anthrone_oxy"/>
    <property type="match status" value="1"/>
</dbReference>
<dbReference type="GeneID" id="92873139"/>
<dbReference type="OrthoDB" id="4251131at2"/>
<dbReference type="KEGG" id="amd:AMED_5431"/>
<keyword evidence="1" id="KW-0812">Transmembrane</keyword>
<name>A0A0H3D972_AMYMU</name>
<sequence length="149" mass="15887">MGYQIAALLALVCGGIAAGDMFCTTVGLAPMMQVLSYRRYVEMVQYLQPRYDPAMPIINAVALLANVVAAITAPSGAWFVVAAVLVASVIAVSVAKAVPINRFVLKLDPAAEPPDWPSRDPRARWKAWNTARTVLMAAALLADGIAVLY</sequence>
<dbReference type="AlphaFoldDB" id="A0A0H3D972"/>
<dbReference type="EMBL" id="CP002000">
    <property type="protein sequence ID" value="ADJ47191.1"/>
    <property type="molecule type" value="Genomic_DNA"/>
</dbReference>
<evidence type="ECO:0000313" key="2">
    <source>
        <dbReference type="EMBL" id="ADJ47191.1"/>
    </source>
</evidence>
<protein>
    <recommendedName>
        <fullName evidence="4">DUF1772 domain-containing protein</fullName>
    </recommendedName>
</protein>
<dbReference type="eggNOG" id="COG5500">
    <property type="taxonomic scope" value="Bacteria"/>
</dbReference>
<dbReference type="Proteomes" id="UP000000328">
    <property type="component" value="Chromosome"/>
</dbReference>
<dbReference type="HOGENOM" id="CLU_111152_1_2_11"/>